<reference evidence="2 3" key="1">
    <citation type="journal article" date="2019" name="Microorganisms">
        <title>Genome Insights into the Novel Species Microvirga brassicacearum, a Rapeseed Endophyte with Biotechnological Potential.</title>
        <authorList>
            <person name="Jimenez-Gomez A."/>
            <person name="Saati-Santamaria Z."/>
            <person name="Igual J.M."/>
            <person name="Rivas R."/>
            <person name="Mateos P.F."/>
            <person name="Garcia-Fraile P."/>
        </authorList>
    </citation>
    <scope>NUCLEOTIDE SEQUENCE [LARGE SCALE GENOMIC DNA]</scope>
    <source>
        <strain evidence="2 3">CDVBN77</strain>
    </source>
</reference>
<evidence type="ECO:0000256" key="1">
    <source>
        <dbReference type="ARBA" id="ARBA00006479"/>
    </source>
</evidence>
<organism evidence="2 3">
    <name type="scientific">Microvirga brassicacearum</name>
    <dbReference type="NCBI Taxonomy" id="2580413"/>
    <lineage>
        <taxon>Bacteria</taxon>
        <taxon>Pseudomonadati</taxon>
        <taxon>Pseudomonadota</taxon>
        <taxon>Alphaproteobacteria</taxon>
        <taxon>Hyphomicrobiales</taxon>
        <taxon>Methylobacteriaceae</taxon>
        <taxon>Microvirga</taxon>
    </lineage>
</organism>
<dbReference type="Gene3D" id="3.30.420.40">
    <property type="match status" value="2"/>
</dbReference>
<protein>
    <submittedName>
        <fullName evidence="2">ROK family protein</fullName>
    </submittedName>
</protein>
<dbReference type="Gene3D" id="1.10.10.10">
    <property type="entry name" value="Winged helix-like DNA-binding domain superfamily/Winged helix DNA-binding domain"/>
    <property type="match status" value="1"/>
</dbReference>
<gene>
    <name evidence="2" type="ORF">FEZ63_24190</name>
</gene>
<dbReference type="SUPFAM" id="SSF53067">
    <property type="entry name" value="Actin-like ATPase domain"/>
    <property type="match status" value="1"/>
</dbReference>
<dbReference type="RefSeq" id="WP_150949904.1">
    <property type="nucleotide sequence ID" value="NZ_VCMV01000079.1"/>
</dbReference>
<keyword evidence="3" id="KW-1185">Reference proteome</keyword>
<dbReference type="Pfam" id="PF00480">
    <property type="entry name" value="ROK"/>
    <property type="match status" value="1"/>
</dbReference>
<evidence type="ECO:0000313" key="3">
    <source>
        <dbReference type="Proteomes" id="UP000325684"/>
    </source>
</evidence>
<dbReference type="InterPro" id="IPR036388">
    <property type="entry name" value="WH-like_DNA-bd_sf"/>
</dbReference>
<evidence type="ECO:0000313" key="2">
    <source>
        <dbReference type="EMBL" id="KAB0264147.1"/>
    </source>
</evidence>
<dbReference type="InterPro" id="IPR036390">
    <property type="entry name" value="WH_DNA-bd_sf"/>
</dbReference>
<dbReference type="OrthoDB" id="9810372at2"/>
<dbReference type="AlphaFoldDB" id="A0A5N3P341"/>
<dbReference type="EMBL" id="VCMV01000079">
    <property type="protein sequence ID" value="KAB0264147.1"/>
    <property type="molecule type" value="Genomic_DNA"/>
</dbReference>
<sequence length="408" mass="42791">MPRTKTLPSAKVAIGNNPERNRTHNRRVVLDAVRLHGPIGRTDIARRAHLTSQAVSNIVGELLSEGLLLECGRRRSGRGLPPVQVIVNPDGGMTIGVEMAADHLVTVLVDLTGRVRAHHTIAFNDPTPDQVVPRLMTSIEHVCQSLPGASERLLGIGVVMPGPFEIEGMSSVGPTTLPGWSGLDAAAFLTEAIGRPTIVENDATAAAVGERLHGAGRSLKDFCLVYFGAGLGLGIVSEGRPFRGAFGNAGEIGHVIVAPQGELCACGNRGCLERYASVHALKERLRKHGIACDSAYDLEAAQANRNPILAAWVVDAAAMLAPVVGLLENLFDPETIVFGGALPDALMDELIAALAPLPLSVASRRERRVPRVMRGATGSLTAALGAAALPLLETMTPKLDTGAAVSPT</sequence>
<dbReference type="InterPro" id="IPR043129">
    <property type="entry name" value="ATPase_NBD"/>
</dbReference>
<dbReference type="SUPFAM" id="SSF46785">
    <property type="entry name" value="Winged helix' DNA-binding domain"/>
    <property type="match status" value="1"/>
</dbReference>
<name>A0A5N3P341_9HYPH</name>
<dbReference type="InterPro" id="IPR000600">
    <property type="entry name" value="ROK"/>
</dbReference>
<dbReference type="PANTHER" id="PTHR18964">
    <property type="entry name" value="ROK (REPRESSOR, ORF, KINASE) FAMILY"/>
    <property type="match status" value="1"/>
</dbReference>
<dbReference type="PANTHER" id="PTHR18964:SF149">
    <property type="entry name" value="BIFUNCTIONAL UDP-N-ACETYLGLUCOSAMINE 2-EPIMERASE_N-ACETYLMANNOSAMINE KINASE"/>
    <property type="match status" value="1"/>
</dbReference>
<comment type="caution">
    <text evidence="2">The sequence shown here is derived from an EMBL/GenBank/DDBJ whole genome shotgun (WGS) entry which is preliminary data.</text>
</comment>
<proteinExistence type="inferred from homology"/>
<dbReference type="Proteomes" id="UP000325684">
    <property type="component" value="Unassembled WGS sequence"/>
</dbReference>
<accession>A0A5N3P341</accession>
<comment type="similarity">
    <text evidence="1">Belongs to the ROK (NagC/XylR) family.</text>
</comment>